<keyword evidence="1" id="KW-0507">mRNA processing</keyword>
<dbReference type="InParanoid" id="A0A6P8RVZ1"/>
<sequence length="103" mass="11351">MGSDEEEGQKAPLPPEAPVPPPLPPTPDQVIVCKDYDPKASKPLPSAPAPDEYLVSPITGEKIPASKMQEHMRIGLLDPRWLEQRDHSIQTPPLFESFVECSI</sequence>
<protein>
    <submittedName>
        <fullName evidence="5">Splicing factor 3A subunit 1-like</fullName>
    </submittedName>
</protein>
<accession>A0A6P8RVZ1</accession>
<dbReference type="GO" id="GO:0005686">
    <property type="term" value="C:U2 snRNP"/>
    <property type="evidence" value="ECO:0007669"/>
    <property type="project" value="TreeGrafter"/>
</dbReference>
<dbReference type="RefSeq" id="XP_033809880.1">
    <property type="nucleotide sequence ID" value="XM_033953989.1"/>
</dbReference>
<dbReference type="GeneID" id="117364612"/>
<dbReference type="Pfam" id="PF12230">
    <property type="entry name" value="PRP21_like_P"/>
    <property type="match status" value="1"/>
</dbReference>
<dbReference type="Proteomes" id="UP000515159">
    <property type="component" value="Chromosome 8"/>
</dbReference>
<evidence type="ECO:0000256" key="2">
    <source>
        <dbReference type="SAM" id="MobiDB-lite"/>
    </source>
</evidence>
<dbReference type="AlphaFoldDB" id="A0A6P8RVZ1"/>
<keyword evidence="4" id="KW-1185">Reference proteome</keyword>
<feature type="domain" description="Splicing factor 3A subunit 1 conserved" evidence="3">
    <location>
        <begin position="22"/>
        <end position="89"/>
    </location>
</feature>
<dbReference type="InterPro" id="IPR045146">
    <property type="entry name" value="SF3A1"/>
</dbReference>
<dbReference type="GO" id="GO:0003723">
    <property type="term" value="F:RNA binding"/>
    <property type="evidence" value="ECO:0007669"/>
    <property type="project" value="InterPro"/>
</dbReference>
<evidence type="ECO:0000313" key="5">
    <source>
        <dbReference type="RefSeq" id="XP_033809880.1"/>
    </source>
</evidence>
<name>A0A6P8RVZ1_GEOSA</name>
<reference evidence="5" key="1">
    <citation type="submission" date="2025-08" db="UniProtKB">
        <authorList>
            <consortium name="RefSeq"/>
        </authorList>
    </citation>
    <scope>IDENTIFICATION</scope>
</reference>
<dbReference type="GO" id="GO:0000381">
    <property type="term" value="P:regulation of alternative mRNA splicing, via spliceosome"/>
    <property type="evidence" value="ECO:0007669"/>
    <property type="project" value="TreeGrafter"/>
</dbReference>
<dbReference type="PANTHER" id="PTHR15316">
    <property type="entry name" value="SPLICEOSOME ASSOCIATED PROTEIN 114/SWAP SPLICING FACTOR-RELATED"/>
    <property type="match status" value="1"/>
</dbReference>
<evidence type="ECO:0000313" key="4">
    <source>
        <dbReference type="Proteomes" id="UP000515159"/>
    </source>
</evidence>
<feature type="region of interest" description="Disordered" evidence="2">
    <location>
        <begin position="1"/>
        <end position="53"/>
    </location>
</feature>
<gene>
    <name evidence="5" type="primary">LOC117364612</name>
</gene>
<proteinExistence type="predicted"/>
<dbReference type="InterPro" id="IPR022030">
    <property type="entry name" value="SF3A1_dom"/>
</dbReference>
<evidence type="ECO:0000256" key="1">
    <source>
        <dbReference type="ARBA" id="ARBA00022664"/>
    </source>
</evidence>
<dbReference type="GO" id="GO:0045292">
    <property type="term" value="P:mRNA cis splicing, via spliceosome"/>
    <property type="evidence" value="ECO:0007669"/>
    <property type="project" value="InterPro"/>
</dbReference>
<dbReference type="GO" id="GO:0071004">
    <property type="term" value="C:U2-type prespliceosome"/>
    <property type="evidence" value="ECO:0007669"/>
    <property type="project" value="TreeGrafter"/>
</dbReference>
<dbReference type="GO" id="GO:0071013">
    <property type="term" value="C:catalytic step 2 spliceosome"/>
    <property type="evidence" value="ECO:0007669"/>
    <property type="project" value="TreeGrafter"/>
</dbReference>
<dbReference type="KEGG" id="gsh:117364612"/>
<feature type="compositionally biased region" description="Pro residues" evidence="2">
    <location>
        <begin position="12"/>
        <end position="27"/>
    </location>
</feature>
<evidence type="ECO:0000259" key="3">
    <source>
        <dbReference type="Pfam" id="PF12230"/>
    </source>
</evidence>
<dbReference type="PANTHER" id="PTHR15316:SF1">
    <property type="entry name" value="SPLICING FACTOR 3A SUBUNIT 1"/>
    <property type="match status" value="1"/>
</dbReference>
<organism evidence="4 5">
    <name type="scientific">Geotrypetes seraphini</name>
    <name type="common">Gaboon caecilian</name>
    <name type="synonym">Caecilia seraphini</name>
    <dbReference type="NCBI Taxonomy" id="260995"/>
    <lineage>
        <taxon>Eukaryota</taxon>
        <taxon>Metazoa</taxon>
        <taxon>Chordata</taxon>
        <taxon>Craniata</taxon>
        <taxon>Vertebrata</taxon>
        <taxon>Euteleostomi</taxon>
        <taxon>Amphibia</taxon>
        <taxon>Gymnophiona</taxon>
        <taxon>Geotrypetes</taxon>
    </lineage>
</organism>